<proteinExistence type="predicted"/>
<dbReference type="Proteomes" id="UP000314294">
    <property type="component" value="Unassembled WGS sequence"/>
</dbReference>
<dbReference type="AlphaFoldDB" id="A0A4Z2HK49"/>
<protein>
    <submittedName>
        <fullName evidence="2">Uncharacterized protein</fullName>
    </submittedName>
</protein>
<keyword evidence="1" id="KW-0472">Membrane</keyword>
<reference evidence="2 3" key="1">
    <citation type="submission" date="2019-03" db="EMBL/GenBank/DDBJ databases">
        <title>First draft genome of Liparis tanakae, snailfish: a comprehensive survey of snailfish specific genes.</title>
        <authorList>
            <person name="Kim W."/>
            <person name="Song I."/>
            <person name="Jeong J.-H."/>
            <person name="Kim D."/>
            <person name="Kim S."/>
            <person name="Ryu S."/>
            <person name="Song J.Y."/>
            <person name="Lee S.K."/>
        </authorList>
    </citation>
    <scope>NUCLEOTIDE SEQUENCE [LARGE SCALE GENOMIC DNA]</scope>
    <source>
        <tissue evidence="2">Muscle</tissue>
    </source>
</reference>
<sequence length="86" mass="9703">MSQEVPSEERHRRSEELASRTRVKALTKANMLLYSLVHAVEIFQYTGLIFQLLVETSSYFQPPVVFCSYQAPNNLKSAILEAGPDG</sequence>
<gene>
    <name evidence="2" type="ORF">EYF80_024184</name>
</gene>
<dbReference type="EMBL" id="SRLO01000232">
    <property type="protein sequence ID" value="TNN65655.1"/>
    <property type="molecule type" value="Genomic_DNA"/>
</dbReference>
<comment type="caution">
    <text evidence="2">The sequence shown here is derived from an EMBL/GenBank/DDBJ whole genome shotgun (WGS) entry which is preliminary data.</text>
</comment>
<keyword evidence="1" id="KW-0812">Transmembrane</keyword>
<name>A0A4Z2HK49_9TELE</name>
<accession>A0A4Z2HK49</accession>
<evidence type="ECO:0000256" key="1">
    <source>
        <dbReference type="SAM" id="Phobius"/>
    </source>
</evidence>
<feature type="transmembrane region" description="Helical" evidence="1">
    <location>
        <begin position="32"/>
        <end position="54"/>
    </location>
</feature>
<evidence type="ECO:0000313" key="3">
    <source>
        <dbReference type="Proteomes" id="UP000314294"/>
    </source>
</evidence>
<evidence type="ECO:0000313" key="2">
    <source>
        <dbReference type="EMBL" id="TNN65655.1"/>
    </source>
</evidence>
<organism evidence="2 3">
    <name type="scientific">Liparis tanakae</name>
    <name type="common">Tanaka's snailfish</name>
    <dbReference type="NCBI Taxonomy" id="230148"/>
    <lineage>
        <taxon>Eukaryota</taxon>
        <taxon>Metazoa</taxon>
        <taxon>Chordata</taxon>
        <taxon>Craniata</taxon>
        <taxon>Vertebrata</taxon>
        <taxon>Euteleostomi</taxon>
        <taxon>Actinopterygii</taxon>
        <taxon>Neopterygii</taxon>
        <taxon>Teleostei</taxon>
        <taxon>Neoteleostei</taxon>
        <taxon>Acanthomorphata</taxon>
        <taxon>Eupercaria</taxon>
        <taxon>Perciformes</taxon>
        <taxon>Cottioidei</taxon>
        <taxon>Cottales</taxon>
        <taxon>Liparidae</taxon>
        <taxon>Liparis</taxon>
    </lineage>
</organism>
<keyword evidence="1" id="KW-1133">Transmembrane helix</keyword>
<keyword evidence="3" id="KW-1185">Reference proteome</keyword>